<keyword evidence="1" id="KW-1133">Transmembrane helix</keyword>
<keyword evidence="1" id="KW-0472">Membrane</keyword>
<evidence type="ECO:0000313" key="2">
    <source>
        <dbReference type="EMBL" id="KKW28950.1"/>
    </source>
</evidence>
<organism evidence="2 3">
    <name type="scientific">Candidatus Uhrbacteria bacterium GW2011_GWD2_52_7</name>
    <dbReference type="NCBI Taxonomy" id="1618989"/>
    <lineage>
        <taxon>Bacteria</taxon>
        <taxon>Candidatus Uhriibacteriota</taxon>
    </lineage>
</organism>
<reference evidence="2 3" key="1">
    <citation type="journal article" date="2015" name="Nature">
        <title>rRNA introns, odd ribosomes, and small enigmatic genomes across a large radiation of phyla.</title>
        <authorList>
            <person name="Brown C.T."/>
            <person name="Hug L.A."/>
            <person name="Thomas B.C."/>
            <person name="Sharon I."/>
            <person name="Castelle C.J."/>
            <person name="Singh A."/>
            <person name="Wilkins M.J."/>
            <person name="Williams K.H."/>
            <person name="Banfield J.F."/>
        </authorList>
    </citation>
    <scope>NUCLEOTIDE SEQUENCE [LARGE SCALE GENOMIC DNA]</scope>
</reference>
<evidence type="ECO:0000256" key="1">
    <source>
        <dbReference type="SAM" id="Phobius"/>
    </source>
</evidence>
<evidence type="ECO:0000313" key="3">
    <source>
        <dbReference type="Proteomes" id="UP000034846"/>
    </source>
</evidence>
<sequence length="176" mass="20177">MPVPFKDLQPEWQQYITELEAQNALYVDTLAGHTLMWWTMGIVVIGVLLVILLVVKIERMRSEREESLLRIERDYRRLRAMINGFGQLHVHLDTLATSLPDGIVRYNDVVVITSKKLDEDVVNNPSRLLEDIASGWVIAFRIYLLGSSECGARLSAPLTTEEFRHWCAHYTTPPIS</sequence>
<keyword evidence="1" id="KW-0812">Transmembrane</keyword>
<name>A0A0G1XDI9_9BACT</name>
<protein>
    <submittedName>
        <fullName evidence="2">Uncharacterized protein</fullName>
    </submittedName>
</protein>
<dbReference type="AlphaFoldDB" id="A0A0G1XDI9"/>
<gene>
    <name evidence="2" type="ORF">UY72_C0057G0004</name>
</gene>
<feature type="transmembrane region" description="Helical" evidence="1">
    <location>
        <begin position="35"/>
        <end position="55"/>
    </location>
</feature>
<comment type="caution">
    <text evidence="2">The sequence shown here is derived from an EMBL/GenBank/DDBJ whole genome shotgun (WGS) entry which is preliminary data.</text>
</comment>
<proteinExistence type="predicted"/>
<dbReference type="Proteomes" id="UP000034846">
    <property type="component" value="Unassembled WGS sequence"/>
</dbReference>
<dbReference type="EMBL" id="LCRD01000057">
    <property type="protein sequence ID" value="KKW28950.1"/>
    <property type="molecule type" value="Genomic_DNA"/>
</dbReference>
<accession>A0A0G1XDI9</accession>